<dbReference type="GO" id="GO:0032259">
    <property type="term" value="P:methylation"/>
    <property type="evidence" value="ECO:0007669"/>
    <property type="project" value="UniProtKB-KW"/>
</dbReference>
<sequence>MDDQTGRWRELNQASWDERVHVHLRGPFYDVAGFRDGRDSLKDFEKVEVGDVTGKRLLHLQCHFGLDTLSWAARGARAVGLDFSPAAIEAATGLAAELHLDARFVTADVYHAVAAMAGQTFDIVYTGFGALNWLPDLPRWAGLVAELLDHGGFLYLAEFHPFSFILDDQTGRTVTHDYFDEGPHLSGGSGTYADETAVTEHNVTIEWEHMLGSVVSAIAAAGLCIEFLHEHDHTFYLQRQSLQRDPGEIYRHPAAAPRYPLTYSLRARKP</sequence>
<dbReference type="GO" id="GO:0102208">
    <property type="term" value="F:2-polyprenyl-6-hydroxyphenol methylase activity"/>
    <property type="evidence" value="ECO:0007669"/>
    <property type="project" value="UniProtKB-EC"/>
</dbReference>
<reference evidence="3" key="1">
    <citation type="journal article" date="2019" name="Int. J. Syst. Evol. Microbiol.">
        <title>The Global Catalogue of Microorganisms (GCM) 10K type strain sequencing project: providing services to taxonomists for standard genome sequencing and annotation.</title>
        <authorList>
            <consortium name="The Broad Institute Genomics Platform"/>
            <consortium name="The Broad Institute Genome Sequencing Center for Infectious Disease"/>
            <person name="Wu L."/>
            <person name="Ma J."/>
        </authorList>
    </citation>
    <scope>NUCLEOTIDE SEQUENCE [LARGE SCALE GENOMIC DNA]</scope>
    <source>
        <strain evidence="3">CGMCC 4.7152</strain>
    </source>
</reference>
<dbReference type="SUPFAM" id="SSF53335">
    <property type="entry name" value="S-adenosyl-L-methionine-dependent methyltransferases"/>
    <property type="match status" value="1"/>
</dbReference>
<comment type="caution">
    <text evidence="2">The sequence shown here is derived from an EMBL/GenBank/DDBJ whole genome shotgun (WGS) entry which is preliminary data.</text>
</comment>
<accession>A0ABV9W393</accession>
<evidence type="ECO:0000313" key="2">
    <source>
        <dbReference type="EMBL" id="MFC5002166.1"/>
    </source>
</evidence>
<evidence type="ECO:0000313" key="3">
    <source>
        <dbReference type="Proteomes" id="UP001595912"/>
    </source>
</evidence>
<dbReference type="CDD" id="cd02440">
    <property type="entry name" value="AdoMet_MTases"/>
    <property type="match status" value="1"/>
</dbReference>
<dbReference type="Pfam" id="PF13649">
    <property type="entry name" value="Methyltransf_25"/>
    <property type="match status" value="1"/>
</dbReference>
<dbReference type="GO" id="GO:0061542">
    <property type="term" value="F:3-demethylubiquinol 3-O-methyltransferase activity"/>
    <property type="evidence" value="ECO:0007669"/>
    <property type="project" value="UniProtKB-EC"/>
</dbReference>
<dbReference type="InterPro" id="IPR041698">
    <property type="entry name" value="Methyltransf_25"/>
</dbReference>
<dbReference type="EMBL" id="JBHSIU010000041">
    <property type="protein sequence ID" value="MFC5002166.1"/>
    <property type="molecule type" value="Genomic_DNA"/>
</dbReference>
<dbReference type="RefSeq" id="WP_380119993.1">
    <property type="nucleotide sequence ID" value="NZ_JBHSIU010000041.1"/>
</dbReference>
<dbReference type="EC" id="2.1.1.222" evidence="2"/>
<dbReference type="InterPro" id="IPR029063">
    <property type="entry name" value="SAM-dependent_MTases_sf"/>
</dbReference>
<name>A0ABV9W393_9ACTN</name>
<keyword evidence="2" id="KW-0808">Transferase</keyword>
<feature type="domain" description="Methyltransferase" evidence="1">
    <location>
        <begin position="58"/>
        <end position="152"/>
    </location>
</feature>
<protein>
    <submittedName>
        <fullName evidence="2">Class I SAM-dependent methyltransferase</fullName>
        <ecNumber evidence="2">2.1.1.222</ecNumber>
        <ecNumber evidence="2">2.1.1.64</ecNumber>
    </submittedName>
</protein>
<keyword evidence="2" id="KW-0489">Methyltransferase</keyword>
<dbReference type="EC" id="2.1.1.64" evidence="2"/>
<gene>
    <name evidence="2" type="ORF">ACFPIJ_30580</name>
</gene>
<dbReference type="Gene3D" id="3.40.50.150">
    <property type="entry name" value="Vaccinia Virus protein VP39"/>
    <property type="match status" value="1"/>
</dbReference>
<evidence type="ECO:0000259" key="1">
    <source>
        <dbReference type="Pfam" id="PF13649"/>
    </source>
</evidence>
<organism evidence="2 3">
    <name type="scientific">Dactylosporangium cerinum</name>
    <dbReference type="NCBI Taxonomy" id="1434730"/>
    <lineage>
        <taxon>Bacteria</taxon>
        <taxon>Bacillati</taxon>
        <taxon>Actinomycetota</taxon>
        <taxon>Actinomycetes</taxon>
        <taxon>Micromonosporales</taxon>
        <taxon>Micromonosporaceae</taxon>
        <taxon>Dactylosporangium</taxon>
    </lineage>
</organism>
<dbReference type="Proteomes" id="UP001595912">
    <property type="component" value="Unassembled WGS sequence"/>
</dbReference>
<proteinExistence type="predicted"/>
<keyword evidence="3" id="KW-1185">Reference proteome</keyword>